<feature type="domain" description="Plastocyanin-like" evidence="2">
    <location>
        <begin position="128"/>
        <end position="183"/>
    </location>
</feature>
<dbReference type="InterPro" id="IPR008972">
    <property type="entry name" value="Cupredoxin"/>
</dbReference>
<evidence type="ECO:0000313" key="4">
    <source>
        <dbReference type="Proteomes" id="UP000325577"/>
    </source>
</evidence>
<name>A0A5J5B406_9ASTE</name>
<feature type="domain" description="Plastocyanin-like" evidence="2">
    <location>
        <begin position="1"/>
        <end position="36"/>
    </location>
</feature>
<evidence type="ECO:0000259" key="2">
    <source>
        <dbReference type="Pfam" id="PF07732"/>
    </source>
</evidence>
<reference evidence="3 4" key="1">
    <citation type="submission" date="2019-09" db="EMBL/GenBank/DDBJ databases">
        <title>A chromosome-level genome assembly of the Chinese tupelo Nyssa sinensis.</title>
        <authorList>
            <person name="Yang X."/>
            <person name="Kang M."/>
            <person name="Yang Y."/>
            <person name="Xiong H."/>
            <person name="Wang M."/>
            <person name="Zhang Z."/>
            <person name="Wang Z."/>
            <person name="Wu H."/>
            <person name="Ma T."/>
            <person name="Liu J."/>
            <person name="Xi Z."/>
        </authorList>
    </citation>
    <scope>NUCLEOTIDE SEQUENCE [LARGE SCALE GENOMIC DNA]</scope>
    <source>
        <strain evidence="3">J267</strain>
        <tissue evidence="3">Leaf</tissue>
    </source>
</reference>
<dbReference type="Proteomes" id="UP000325577">
    <property type="component" value="Linkage Group LG15"/>
</dbReference>
<dbReference type="GO" id="GO:0016491">
    <property type="term" value="F:oxidoreductase activity"/>
    <property type="evidence" value="ECO:0007669"/>
    <property type="project" value="TreeGrafter"/>
</dbReference>
<evidence type="ECO:0000256" key="1">
    <source>
        <dbReference type="ARBA" id="ARBA00010609"/>
    </source>
</evidence>
<evidence type="ECO:0000313" key="3">
    <source>
        <dbReference type="EMBL" id="KAA8537995.1"/>
    </source>
</evidence>
<dbReference type="EMBL" id="CM018038">
    <property type="protein sequence ID" value="KAA8537995.1"/>
    <property type="molecule type" value="Genomic_DNA"/>
</dbReference>
<dbReference type="OrthoDB" id="2121828at2759"/>
<dbReference type="PANTHER" id="PTHR11709:SF261">
    <property type="entry name" value="LACCASE"/>
    <property type="match status" value="1"/>
</dbReference>
<dbReference type="AlphaFoldDB" id="A0A5J5B406"/>
<organism evidence="3 4">
    <name type="scientific">Nyssa sinensis</name>
    <dbReference type="NCBI Taxonomy" id="561372"/>
    <lineage>
        <taxon>Eukaryota</taxon>
        <taxon>Viridiplantae</taxon>
        <taxon>Streptophyta</taxon>
        <taxon>Embryophyta</taxon>
        <taxon>Tracheophyta</taxon>
        <taxon>Spermatophyta</taxon>
        <taxon>Magnoliopsida</taxon>
        <taxon>eudicotyledons</taxon>
        <taxon>Gunneridae</taxon>
        <taxon>Pentapetalae</taxon>
        <taxon>asterids</taxon>
        <taxon>Cornales</taxon>
        <taxon>Nyssaceae</taxon>
        <taxon>Nyssa</taxon>
    </lineage>
</organism>
<dbReference type="PANTHER" id="PTHR11709">
    <property type="entry name" value="MULTI-COPPER OXIDASE"/>
    <property type="match status" value="1"/>
</dbReference>
<dbReference type="GO" id="GO:0005507">
    <property type="term" value="F:copper ion binding"/>
    <property type="evidence" value="ECO:0007669"/>
    <property type="project" value="InterPro"/>
</dbReference>
<comment type="similarity">
    <text evidence="1">Belongs to the multicopper oxidase family.</text>
</comment>
<gene>
    <name evidence="3" type="ORF">F0562_027425</name>
</gene>
<dbReference type="Pfam" id="PF07732">
    <property type="entry name" value="Cu-oxidase_3"/>
    <property type="match status" value="2"/>
</dbReference>
<sequence>MLTVNDRCPGPVIRVHKGEKVFVNVHNHGDYGVTLHCCKDTLKFGCLDSNLGISIPNPHLIFISIENQLDAWIWLAVVESSQFQWSITVVASMVGGHVVASMVLGGIGDGDGAGNGCDVGGCVVGHGWYGVKQPRNPWSDGAEYITQRAIEPGTNFTYKVIFSIEEGTLWWHAHSDWTRAASIVPLSSCRPKGPLIHFLNLMKWKSLYSDSSSLNNITFWNPSTDVLLAYYRCMVVALSFG</sequence>
<protein>
    <recommendedName>
        <fullName evidence="2">Plastocyanin-like domain-containing protein</fullName>
    </recommendedName>
</protein>
<dbReference type="InterPro" id="IPR045087">
    <property type="entry name" value="Cu-oxidase_fam"/>
</dbReference>
<proteinExistence type="inferred from homology"/>
<dbReference type="InterPro" id="IPR011707">
    <property type="entry name" value="Cu-oxidase-like_N"/>
</dbReference>
<keyword evidence="4" id="KW-1185">Reference proteome</keyword>
<dbReference type="SUPFAM" id="SSF49503">
    <property type="entry name" value="Cupredoxins"/>
    <property type="match status" value="1"/>
</dbReference>
<accession>A0A5J5B406</accession>
<dbReference type="Gene3D" id="2.60.40.420">
    <property type="entry name" value="Cupredoxins - blue copper proteins"/>
    <property type="match status" value="1"/>
</dbReference>